<dbReference type="Gene3D" id="3.20.20.70">
    <property type="entry name" value="Aldolase class I"/>
    <property type="match status" value="1"/>
</dbReference>
<comment type="function">
    <text evidence="6">Catalyzes the synthesis of dihydrouridine, a modified base found in the D-loop of most tRNAs.</text>
</comment>
<evidence type="ECO:0000259" key="9">
    <source>
        <dbReference type="Pfam" id="PF01207"/>
    </source>
</evidence>
<evidence type="ECO:0000256" key="5">
    <source>
        <dbReference type="ARBA" id="ARBA00023002"/>
    </source>
</evidence>
<organism evidence="10 11">
    <name type="scientific">Ramazzottius varieornatus</name>
    <name type="common">Water bear</name>
    <name type="synonym">Tardigrade</name>
    <dbReference type="NCBI Taxonomy" id="947166"/>
    <lineage>
        <taxon>Eukaryota</taxon>
        <taxon>Metazoa</taxon>
        <taxon>Ecdysozoa</taxon>
        <taxon>Tardigrada</taxon>
        <taxon>Eutardigrada</taxon>
        <taxon>Parachela</taxon>
        <taxon>Hypsibioidea</taxon>
        <taxon>Ramazzottiidae</taxon>
        <taxon>Ramazzottius</taxon>
    </lineage>
</organism>
<dbReference type="AlphaFoldDB" id="A0A1D1V6E5"/>
<evidence type="ECO:0000256" key="3">
    <source>
        <dbReference type="ARBA" id="ARBA00022643"/>
    </source>
</evidence>
<dbReference type="SUPFAM" id="SSF51395">
    <property type="entry name" value="FMN-linked oxidoreductases"/>
    <property type="match status" value="1"/>
</dbReference>
<evidence type="ECO:0000256" key="4">
    <source>
        <dbReference type="ARBA" id="ARBA00022694"/>
    </source>
</evidence>
<dbReference type="GO" id="GO:0017150">
    <property type="term" value="F:tRNA dihydrouridine synthase activity"/>
    <property type="evidence" value="ECO:0007669"/>
    <property type="project" value="InterPro"/>
</dbReference>
<comment type="cofactor">
    <cofactor evidence="1 6 8">
        <name>FMN</name>
        <dbReference type="ChEBI" id="CHEBI:58210"/>
    </cofactor>
</comment>
<dbReference type="PROSITE" id="PS01136">
    <property type="entry name" value="UPF0034"/>
    <property type="match status" value="1"/>
</dbReference>
<dbReference type="Pfam" id="PF01207">
    <property type="entry name" value="Dus"/>
    <property type="match status" value="1"/>
</dbReference>
<feature type="binding site" evidence="8">
    <location>
        <position position="78"/>
    </location>
    <ligand>
        <name>FMN</name>
        <dbReference type="ChEBI" id="CHEBI:58210"/>
    </ligand>
</feature>
<dbReference type="PANTHER" id="PTHR11082">
    <property type="entry name" value="TRNA-DIHYDROURIDINE SYNTHASE"/>
    <property type="match status" value="1"/>
</dbReference>
<dbReference type="InterPro" id="IPR018517">
    <property type="entry name" value="tRNA_hU_synthase_CS"/>
</dbReference>
<keyword evidence="2 6" id="KW-0285">Flavoprotein</keyword>
<dbReference type="InterPro" id="IPR013785">
    <property type="entry name" value="Aldolase_TIM"/>
</dbReference>
<evidence type="ECO:0000256" key="8">
    <source>
        <dbReference type="PIRSR" id="PIRSR006621-2"/>
    </source>
</evidence>
<keyword evidence="8" id="KW-0547">Nucleotide-binding</keyword>
<gene>
    <name evidence="10" type="primary">RvY_05930-1</name>
    <name evidence="10" type="synonym">RvY_05930.1</name>
    <name evidence="10" type="ORF">RvY_05930</name>
</gene>
<dbReference type="OrthoDB" id="9977870at2759"/>
<evidence type="ECO:0000256" key="1">
    <source>
        <dbReference type="ARBA" id="ARBA00001917"/>
    </source>
</evidence>
<dbReference type="EC" id="1.3.1.-" evidence="6"/>
<keyword evidence="11" id="KW-1185">Reference proteome</keyword>
<feature type="active site" description="Proton donor" evidence="7">
    <location>
        <position position="107"/>
    </location>
</feature>
<feature type="binding site" evidence="8">
    <location>
        <begin position="24"/>
        <end position="26"/>
    </location>
    <ligand>
        <name>FMN</name>
        <dbReference type="ChEBI" id="CHEBI:58210"/>
    </ligand>
</feature>
<evidence type="ECO:0000256" key="7">
    <source>
        <dbReference type="PIRSR" id="PIRSR006621-1"/>
    </source>
</evidence>
<proteinExistence type="inferred from homology"/>
<keyword evidence="3 6" id="KW-0288">FMN</keyword>
<dbReference type="GO" id="GO:0050660">
    <property type="term" value="F:flavin adenine dinucleotide binding"/>
    <property type="evidence" value="ECO:0007669"/>
    <property type="project" value="InterPro"/>
</dbReference>
<name>A0A1D1V6E5_RAMVA</name>
<comment type="similarity">
    <text evidence="6">Belongs to the dus family.</text>
</comment>
<evidence type="ECO:0000256" key="6">
    <source>
        <dbReference type="PIRNR" id="PIRNR006621"/>
    </source>
</evidence>
<dbReference type="STRING" id="947166.A0A1D1V6E5"/>
<dbReference type="EMBL" id="BDGG01000002">
    <property type="protein sequence ID" value="GAU94098.1"/>
    <property type="molecule type" value="Genomic_DNA"/>
</dbReference>
<dbReference type="InterPro" id="IPR001269">
    <property type="entry name" value="DUS_fam"/>
</dbReference>
<dbReference type="PANTHER" id="PTHR11082:SF31">
    <property type="entry name" value="TRNA-DIHYDROURIDINE(20A_20B) SYNTHASE [NAD(P)+]-LIKE"/>
    <property type="match status" value="1"/>
</dbReference>
<keyword evidence="5 6" id="KW-0560">Oxidoreductase</keyword>
<accession>A0A1D1V6E5</accession>
<evidence type="ECO:0000313" key="11">
    <source>
        <dbReference type="Proteomes" id="UP000186922"/>
    </source>
</evidence>
<dbReference type="InterPro" id="IPR035587">
    <property type="entry name" value="DUS-like_FMN-bd"/>
</dbReference>
<keyword evidence="4 6" id="KW-0819">tRNA processing</keyword>
<comment type="caution">
    <text evidence="10">The sequence shown here is derived from an EMBL/GenBank/DDBJ whole genome shotgun (WGS) entry which is preliminary data.</text>
</comment>
<dbReference type="CDD" id="cd02801">
    <property type="entry name" value="DUS_like_FMN"/>
    <property type="match status" value="1"/>
</dbReference>
<feature type="binding site" evidence="8">
    <location>
        <position position="177"/>
    </location>
    <ligand>
        <name>FMN</name>
        <dbReference type="ChEBI" id="CHEBI:58210"/>
    </ligand>
</feature>
<dbReference type="Proteomes" id="UP000186922">
    <property type="component" value="Unassembled WGS sequence"/>
</dbReference>
<reference evidence="10 11" key="1">
    <citation type="journal article" date="2016" name="Nat. Commun.">
        <title>Extremotolerant tardigrade genome and improved radiotolerance of human cultured cells by tardigrade-unique protein.</title>
        <authorList>
            <person name="Hashimoto T."/>
            <person name="Horikawa D.D."/>
            <person name="Saito Y."/>
            <person name="Kuwahara H."/>
            <person name="Kozuka-Hata H."/>
            <person name="Shin-I T."/>
            <person name="Minakuchi Y."/>
            <person name="Ohishi K."/>
            <person name="Motoyama A."/>
            <person name="Aizu T."/>
            <person name="Enomoto A."/>
            <person name="Kondo K."/>
            <person name="Tanaka S."/>
            <person name="Hara Y."/>
            <person name="Koshikawa S."/>
            <person name="Sagara H."/>
            <person name="Miura T."/>
            <person name="Yokobori S."/>
            <person name="Miyagawa K."/>
            <person name="Suzuki Y."/>
            <person name="Kubo T."/>
            <person name="Oyama M."/>
            <person name="Kohara Y."/>
            <person name="Fujiyama A."/>
            <person name="Arakawa K."/>
            <person name="Katayama T."/>
            <person name="Toyoda A."/>
            <person name="Kunieda T."/>
        </authorList>
    </citation>
    <scope>NUCLEOTIDE SEQUENCE [LARGE SCALE GENOMIC DNA]</scope>
    <source>
        <strain evidence="10 11">YOKOZUNA-1</strain>
    </source>
</reference>
<feature type="domain" description="DUS-like FMN-binding" evidence="9">
    <location>
        <begin position="22"/>
        <end position="278"/>
    </location>
</feature>
<evidence type="ECO:0000313" key="10">
    <source>
        <dbReference type="EMBL" id="GAU94098.1"/>
    </source>
</evidence>
<protein>
    <recommendedName>
        <fullName evidence="6">tRNA-dihydrouridine synthase</fullName>
        <ecNumber evidence="6">1.3.1.-</ecNumber>
    </recommendedName>
</protein>
<evidence type="ECO:0000256" key="2">
    <source>
        <dbReference type="ARBA" id="ARBA00022630"/>
    </source>
</evidence>
<sequence length="319" mass="36028">MRDRRTTSILNLLREDEPLKICAPMVRYSKLQFRHLVRKWGADIAFTPMITASSFIKSAKAREVDFSTDPNDRPLIVQFGASSPSDFVQAAEYVADVSDGIDINCGCPQKWAIAEKIGGYLLSHPEIIHDMILQMRNRIPDESFTKSIKIRVEDDITKTVDLCRQLESGGVSFITVHGRTIRQKSEPANWDAIKTIKQSVRIPVFGNGDIKVPGDVDRMVAATGVDGVMAANALLMNPALFAGHEITPLECVADWLDINEKDTTCPFRIFHHHLIWMLDKHMTKAERIGFSDYTTKEQVVEYVTSHFDLPRNTENPEEK</sequence>
<dbReference type="PIRSF" id="PIRSF006621">
    <property type="entry name" value="Dus"/>
    <property type="match status" value="1"/>
</dbReference>